<accession>A0A919Y5Y7</accession>
<dbReference type="AlphaFoldDB" id="A0A919Y5Y7"/>
<evidence type="ECO:0000256" key="1">
    <source>
        <dbReference type="ARBA" id="ARBA00008984"/>
    </source>
</evidence>
<name>A0A919Y5Y7_9BACL</name>
<dbReference type="SUPFAM" id="SSF52821">
    <property type="entry name" value="Rhodanese/Cell cycle control phosphatase"/>
    <property type="match status" value="1"/>
</dbReference>
<protein>
    <recommendedName>
        <fullName evidence="2">Rhodanese domain-containing protein</fullName>
    </recommendedName>
</protein>
<organism evidence="3 4">
    <name type="scientific">Paenibacillus azoreducens</name>
    <dbReference type="NCBI Taxonomy" id="116718"/>
    <lineage>
        <taxon>Bacteria</taxon>
        <taxon>Bacillati</taxon>
        <taxon>Bacillota</taxon>
        <taxon>Bacilli</taxon>
        <taxon>Bacillales</taxon>
        <taxon>Paenibacillaceae</taxon>
        <taxon>Paenibacillus</taxon>
    </lineage>
</organism>
<comment type="similarity">
    <text evidence="1">Belongs to the sulfur carrier protein TusA family.</text>
</comment>
<proteinExistence type="inferred from homology"/>
<evidence type="ECO:0000259" key="2">
    <source>
        <dbReference type="PROSITE" id="PS50206"/>
    </source>
</evidence>
<feature type="domain" description="Rhodanese" evidence="2">
    <location>
        <begin position="103"/>
        <end position="188"/>
    </location>
</feature>
<dbReference type="PROSITE" id="PS01148">
    <property type="entry name" value="UPF0033"/>
    <property type="match status" value="1"/>
</dbReference>
<dbReference type="CDD" id="cd00291">
    <property type="entry name" value="SirA_YedF_YeeD"/>
    <property type="match status" value="1"/>
</dbReference>
<dbReference type="InterPro" id="IPR001455">
    <property type="entry name" value="TusA-like"/>
</dbReference>
<dbReference type="InterPro" id="IPR001763">
    <property type="entry name" value="Rhodanese-like_dom"/>
</dbReference>
<comment type="caution">
    <text evidence="3">The sequence shown here is derived from an EMBL/GenBank/DDBJ whole genome shotgun (WGS) entry which is preliminary data.</text>
</comment>
<evidence type="ECO:0000313" key="3">
    <source>
        <dbReference type="EMBL" id="GIO45546.1"/>
    </source>
</evidence>
<dbReference type="Gene3D" id="3.30.110.40">
    <property type="entry name" value="TusA-like domain"/>
    <property type="match status" value="1"/>
</dbReference>
<reference evidence="3 4" key="1">
    <citation type="submission" date="2021-03" db="EMBL/GenBank/DDBJ databases">
        <title>Antimicrobial resistance genes in bacteria isolated from Japanese honey, and their potential for conferring macrolide and lincosamide resistance in the American foulbrood pathogen Paenibacillus larvae.</title>
        <authorList>
            <person name="Okamoto M."/>
            <person name="Kumagai M."/>
            <person name="Kanamori H."/>
            <person name="Takamatsu D."/>
        </authorList>
    </citation>
    <scope>NUCLEOTIDE SEQUENCE [LARGE SCALE GENOMIC DNA]</scope>
    <source>
        <strain evidence="3 4">J34TS1</strain>
    </source>
</reference>
<dbReference type="InterPro" id="IPR036868">
    <property type="entry name" value="TusA-like_sf"/>
</dbReference>
<dbReference type="SUPFAM" id="SSF64307">
    <property type="entry name" value="SirA-like"/>
    <property type="match status" value="1"/>
</dbReference>
<dbReference type="InterPro" id="IPR036873">
    <property type="entry name" value="Rhodanese-like_dom_sf"/>
</dbReference>
<dbReference type="Gene3D" id="3.40.250.10">
    <property type="entry name" value="Rhodanese-like domain"/>
    <property type="match status" value="1"/>
</dbReference>
<dbReference type="EMBL" id="BORT01000001">
    <property type="protein sequence ID" value="GIO45546.1"/>
    <property type="molecule type" value="Genomic_DNA"/>
</dbReference>
<evidence type="ECO:0000313" key="4">
    <source>
        <dbReference type="Proteomes" id="UP000682811"/>
    </source>
</evidence>
<dbReference type="PROSITE" id="PS50206">
    <property type="entry name" value="RHODANESE_3"/>
    <property type="match status" value="1"/>
</dbReference>
<dbReference type="SMART" id="SM00450">
    <property type="entry name" value="RHOD"/>
    <property type="match status" value="1"/>
</dbReference>
<keyword evidence="4" id="KW-1185">Reference proteome</keyword>
<dbReference type="RefSeq" id="WP_212976705.1">
    <property type="nucleotide sequence ID" value="NZ_AP025343.1"/>
</dbReference>
<dbReference type="Pfam" id="PF01206">
    <property type="entry name" value="TusA"/>
    <property type="match status" value="1"/>
</dbReference>
<dbReference type="PANTHER" id="PTHR33279">
    <property type="entry name" value="SULFUR CARRIER PROTEIN YEDF-RELATED"/>
    <property type="match status" value="1"/>
</dbReference>
<dbReference type="Proteomes" id="UP000682811">
    <property type="component" value="Unassembled WGS sequence"/>
</dbReference>
<dbReference type="PANTHER" id="PTHR33279:SF6">
    <property type="entry name" value="SULFUR CARRIER PROTEIN YEDF-RELATED"/>
    <property type="match status" value="1"/>
</dbReference>
<gene>
    <name evidence="3" type="ORF">J34TS1_03110</name>
</gene>
<dbReference type="CDD" id="cd00158">
    <property type="entry name" value="RHOD"/>
    <property type="match status" value="1"/>
</dbReference>
<sequence>MNIKVDRVVDAKGLACPMPIVRTKKAINELNAGQVLEIQATDKGSVADIQAWSQSTGHQFLGTQIEDNIYRHYVRKSEPDDIKEEITFSHAIRNEELEELLEENGDILVLDVREPAEYAFGRLKGSINLPLGDLEQRMGELNPGDDICIICRTGYRSSLAAHFLSEQGFKHIKNVVPGMSQWTGPVERD</sequence>
<dbReference type="Pfam" id="PF00581">
    <property type="entry name" value="Rhodanese"/>
    <property type="match status" value="1"/>
</dbReference>